<dbReference type="Proteomes" id="UP000024635">
    <property type="component" value="Unassembled WGS sequence"/>
</dbReference>
<dbReference type="AlphaFoldDB" id="A0A016TSM2"/>
<protein>
    <submittedName>
        <fullName evidence="2">Uncharacterized protein</fullName>
    </submittedName>
</protein>
<feature type="compositionally biased region" description="Basic and acidic residues" evidence="1">
    <location>
        <begin position="71"/>
        <end position="85"/>
    </location>
</feature>
<feature type="compositionally biased region" description="Basic and acidic residues" evidence="1">
    <location>
        <begin position="40"/>
        <end position="49"/>
    </location>
</feature>
<accession>A0A016TSM2</accession>
<sequence>MDSVWRRSAEDIGRSVDVGSAEDVNVKDDYGRGFPSSAESVERRDRSAELVDTVPRGGSIDAAQRAGSAEPEERRASRETLEKPKPARGKARKAVKTKKVGKGKKGKTRIKVAKTRSSGGRENSTDEQDNESR</sequence>
<feature type="compositionally biased region" description="Basic and acidic residues" evidence="1">
    <location>
        <begin position="1"/>
        <end position="14"/>
    </location>
</feature>
<comment type="caution">
    <text evidence="2">The sequence shown here is derived from an EMBL/GenBank/DDBJ whole genome shotgun (WGS) entry which is preliminary data.</text>
</comment>
<name>A0A016TSM2_9BILA</name>
<organism evidence="2 3">
    <name type="scientific">Ancylostoma ceylanicum</name>
    <dbReference type="NCBI Taxonomy" id="53326"/>
    <lineage>
        <taxon>Eukaryota</taxon>
        <taxon>Metazoa</taxon>
        <taxon>Ecdysozoa</taxon>
        <taxon>Nematoda</taxon>
        <taxon>Chromadorea</taxon>
        <taxon>Rhabditida</taxon>
        <taxon>Rhabditina</taxon>
        <taxon>Rhabditomorpha</taxon>
        <taxon>Strongyloidea</taxon>
        <taxon>Ancylostomatidae</taxon>
        <taxon>Ancylostomatinae</taxon>
        <taxon>Ancylostoma</taxon>
    </lineage>
</organism>
<keyword evidence="3" id="KW-1185">Reference proteome</keyword>
<gene>
    <name evidence="2" type="primary">Acey_s0080.g1346</name>
    <name evidence="2" type="ORF">Y032_0080g1346</name>
</gene>
<proteinExistence type="predicted"/>
<reference evidence="3" key="1">
    <citation type="journal article" date="2015" name="Nat. Genet.">
        <title>The genome and transcriptome of the zoonotic hookworm Ancylostoma ceylanicum identify infection-specific gene families.</title>
        <authorList>
            <person name="Schwarz E.M."/>
            <person name="Hu Y."/>
            <person name="Antoshechkin I."/>
            <person name="Miller M.M."/>
            <person name="Sternberg P.W."/>
            <person name="Aroian R.V."/>
        </authorList>
    </citation>
    <scope>NUCLEOTIDE SEQUENCE</scope>
    <source>
        <strain evidence="3">HY135</strain>
    </source>
</reference>
<feature type="region of interest" description="Disordered" evidence="1">
    <location>
        <begin position="1"/>
        <end position="133"/>
    </location>
</feature>
<feature type="compositionally biased region" description="Basic residues" evidence="1">
    <location>
        <begin position="86"/>
        <end position="114"/>
    </location>
</feature>
<evidence type="ECO:0000313" key="2">
    <source>
        <dbReference type="EMBL" id="EYC05761.1"/>
    </source>
</evidence>
<evidence type="ECO:0000313" key="3">
    <source>
        <dbReference type="Proteomes" id="UP000024635"/>
    </source>
</evidence>
<evidence type="ECO:0000256" key="1">
    <source>
        <dbReference type="SAM" id="MobiDB-lite"/>
    </source>
</evidence>
<dbReference type="EMBL" id="JARK01001416">
    <property type="protein sequence ID" value="EYC05761.1"/>
    <property type="molecule type" value="Genomic_DNA"/>
</dbReference>